<dbReference type="AlphaFoldDB" id="A0A9P8Q3I8"/>
<accession>A0A9P8Q3I8</accession>
<dbReference type="EMBL" id="JAEUBG010003037">
    <property type="protein sequence ID" value="KAH3683593.1"/>
    <property type="molecule type" value="Genomic_DNA"/>
</dbReference>
<evidence type="ECO:0000313" key="2">
    <source>
        <dbReference type="Proteomes" id="UP000774326"/>
    </source>
</evidence>
<keyword evidence="2" id="KW-1185">Reference proteome</keyword>
<reference evidence="1" key="1">
    <citation type="journal article" date="2021" name="Open Biol.">
        <title>Shared evolutionary footprints suggest mitochondrial oxidative damage underlies multiple complex I losses in fungi.</title>
        <authorList>
            <person name="Schikora-Tamarit M.A."/>
            <person name="Marcet-Houben M."/>
            <person name="Nosek J."/>
            <person name="Gabaldon T."/>
        </authorList>
    </citation>
    <scope>NUCLEOTIDE SEQUENCE</scope>
    <source>
        <strain evidence="1">CBS2887</strain>
    </source>
</reference>
<comment type="caution">
    <text evidence="1">The sequence shown here is derived from an EMBL/GenBank/DDBJ whole genome shotgun (WGS) entry which is preliminary data.</text>
</comment>
<sequence length="179" mass="20112">MHRFGASPNLTDFSVNNGSNLEGFTPNVGQLGRSLTFFGVRDFQSFVSGEQRLDRFPHLLLWVQNLFWSTVVAFKEHLFTSLGAGWRFNKLNLAFWVSTTQNHGGGLDTSHSDRLQVGNDNNVTFLHSFEREVGHQTGTDGSWAFFVTTVDGGDVQGVGVWVLDGLFDEPNTEINDRWR</sequence>
<evidence type="ECO:0000313" key="1">
    <source>
        <dbReference type="EMBL" id="KAH3683593.1"/>
    </source>
</evidence>
<dbReference type="Proteomes" id="UP000774326">
    <property type="component" value="Unassembled WGS sequence"/>
</dbReference>
<proteinExistence type="predicted"/>
<name>A0A9P8Q3I8_WICPI</name>
<gene>
    <name evidence="1" type="ORF">WICPIJ_005440</name>
</gene>
<reference evidence="1" key="2">
    <citation type="submission" date="2021-01" db="EMBL/GenBank/DDBJ databases">
        <authorList>
            <person name="Schikora-Tamarit M.A."/>
        </authorList>
    </citation>
    <scope>NUCLEOTIDE SEQUENCE</scope>
    <source>
        <strain evidence="1">CBS2887</strain>
    </source>
</reference>
<organism evidence="1 2">
    <name type="scientific">Wickerhamomyces pijperi</name>
    <name type="common">Yeast</name>
    <name type="synonym">Pichia pijperi</name>
    <dbReference type="NCBI Taxonomy" id="599730"/>
    <lineage>
        <taxon>Eukaryota</taxon>
        <taxon>Fungi</taxon>
        <taxon>Dikarya</taxon>
        <taxon>Ascomycota</taxon>
        <taxon>Saccharomycotina</taxon>
        <taxon>Saccharomycetes</taxon>
        <taxon>Phaffomycetales</taxon>
        <taxon>Wickerhamomycetaceae</taxon>
        <taxon>Wickerhamomyces</taxon>
    </lineage>
</organism>
<protein>
    <submittedName>
        <fullName evidence="1">Uncharacterized protein</fullName>
    </submittedName>
</protein>